<gene>
    <name evidence="1" type="ORF">H261_03388</name>
</gene>
<comment type="caution">
    <text evidence="1">The sequence shown here is derived from an EMBL/GenBank/DDBJ whole genome shotgun (WGS) entry which is preliminary data.</text>
</comment>
<evidence type="ECO:0000313" key="2">
    <source>
        <dbReference type="Proteomes" id="UP000011744"/>
    </source>
</evidence>
<dbReference type="PATRIC" id="fig|1244869.3.peg.679"/>
<dbReference type="RefSeq" id="WP_008614300.1">
    <property type="nucleotide sequence ID" value="NZ_AONQ01000005.1"/>
</dbReference>
<reference evidence="1 2" key="1">
    <citation type="journal article" date="2014" name="Genome Announc.">
        <title>Draft Genome Sequence of Magnetospirillum sp. Strain SO-1, a Freshwater Magnetotactic Bacterium Isolated from the Ol'khovka River, Russia.</title>
        <authorList>
            <person name="Grouzdev D.S."/>
            <person name="Dziuba M.V."/>
            <person name="Sukhacheva M.S."/>
            <person name="Mardanov A.V."/>
            <person name="Beletskiy A.V."/>
            <person name="Kuznetsov B.B."/>
            <person name="Skryabin K.G."/>
        </authorList>
    </citation>
    <scope>NUCLEOTIDE SEQUENCE [LARGE SCALE GENOMIC DNA]</scope>
    <source>
        <strain evidence="1 2">SO-1</strain>
    </source>
</reference>
<evidence type="ECO:0000313" key="1">
    <source>
        <dbReference type="EMBL" id="EME71420.1"/>
    </source>
</evidence>
<dbReference type="eggNOG" id="ENOG50319VP">
    <property type="taxonomic scope" value="Bacteria"/>
</dbReference>
<dbReference type="STRING" id="1244869.H261_03388"/>
<dbReference type="InterPro" id="IPR015947">
    <property type="entry name" value="PUA-like_sf"/>
</dbReference>
<name>M2ZAI6_9PROT</name>
<dbReference type="SUPFAM" id="SSF88697">
    <property type="entry name" value="PUA domain-like"/>
    <property type="match status" value="1"/>
</dbReference>
<dbReference type="Proteomes" id="UP000011744">
    <property type="component" value="Unassembled WGS sequence"/>
</dbReference>
<accession>M2ZAI6</accession>
<dbReference type="AlphaFoldDB" id="M2ZAI6"/>
<protein>
    <recommendedName>
        <fullName evidence="3">ASCH domain-containing protein</fullName>
    </recommendedName>
</protein>
<evidence type="ECO:0008006" key="3">
    <source>
        <dbReference type="Google" id="ProtNLM"/>
    </source>
</evidence>
<dbReference type="OrthoDB" id="359066at2"/>
<dbReference type="EMBL" id="AONQ01000005">
    <property type="protein sequence ID" value="EME71420.1"/>
    <property type="molecule type" value="Genomic_DNA"/>
</dbReference>
<sequence>MKAITLHQPYASLIAIGAKPFETRSFPPPAKLIGQRIAIHAAKADHSNRLLLTLGHEAISAIIDALEVGGQGHRVSWSQLPHGAVVCTAVMAGAYHVFPCLDGGIKLLAPVGMGKPLPAEMAHHTDHFGDYSPGRWCWQLTDVQVLPEPVPAKGKQGWWEWEGLANG</sequence>
<organism evidence="1 2">
    <name type="scientific">Paramagnetospirillum caucaseum</name>
    <dbReference type="NCBI Taxonomy" id="1244869"/>
    <lineage>
        <taxon>Bacteria</taxon>
        <taxon>Pseudomonadati</taxon>
        <taxon>Pseudomonadota</taxon>
        <taxon>Alphaproteobacteria</taxon>
        <taxon>Rhodospirillales</taxon>
        <taxon>Magnetospirillaceae</taxon>
        <taxon>Paramagnetospirillum</taxon>
    </lineage>
</organism>
<proteinExistence type="predicted"/>
<dbReference type="Gene3D" id="2.30.130.30">
    <property type="entry name" value="Hypothetical protein"/>
    <property type="match status" value="1"/>
</dbReference>
<keyword evidence="2" id="KW-1185">Reference proteome</keyword>